<accession>A0ABP1PSI1</accession>
<evidence type="ECO:0000256" key="1">
    <source>
        <dbReference type="ARBA" id="ARBA00022723"/>
    </source>
</evidence>
<keyword evidence="3" id="KW-0862">Zinc</keyword>
<dbReference type="PROSITE" id="PS50950">
    <property type="entry name" value="ZF_THAP"/>
    <property type="match status" value="1"/>
</dbReference>
<dbReference type="InterPro" id="IPR006612">
    <property type="entry name" value="THAP_Znf"/>
</dbReference>
<evidence type="ECO:0000256" key="5">
    <source>
        <dbReference type="PROSITE-ProRule" id="PRU00309"/>
    </source>
</evidence>
<dbReference type="Pfam" id="PF05485">
    <property type="entry name" value="THAP"/>
    <property type="match status" value="1"/>
</dbReference>
<keyword evidence="4 5" id="KW-0238">DNA-binding</keyword>
<keyword evidence="6" id="KW-0175">Coiled coil</keyword>
<keyword evidence="9" id="KW-1185">Reference proteome</keyword>
<evidence type="ECO:0000313" key="9">
    <source>
        <dbReference type="Proteomes" id="UP001642540"/>
    </source>
</evidence>
<dbReference type="Proteomes" id="UP001642540">
    <property type="component" value="Unassembled WGS sequence"/>
</dbReference>
<evidence type="ECO:0000259" key="7">
    <source>
        <dbReference type="PROSITE" id="PS50950"/>
    </source>
</evidence>
<protein>
    <recommendedName>
        <fullName evidence="7">THAP-type domain-containing protein</fullName>
    </recommendedName>
</protein>
<sequence>MKVFGLSSCRKMPSCAVATCKNTSRTKKSALPNRPRFHKFRKGLLGQRWKYLCKRNDKFNLDNAVVCSDHFIEDNYERNLKAELLGIAVSRKLKDDAEPSLYMPHKDVPAYSERQGLVKKRRHHELVQEIMLEGSSDQVVPCLRSGSQIEETTEAKLNCSNNTEFLEWKRRFKDEKRKATISEKKILNHKSTVRRLNSTIQQLKRQVSTLSEVKEAREKNEQSISKTFSSKQLEKLKGKNVRWELEDIVKALALLSMSRRAYRVVRSWNIPLPSERTINRWLHKFQLYPGLISPVLHLMKEQSNGMTIMEKLCIVYFDEMSIAADMEWDKTTDTIYVPHSKVQVVMAAGICFSWRGTTISIGKWI</sequence>
<reference evidence="8 9" key="1">
    <citation type="submission" date="2024-08" db="EMBL/GenBank/DDBJ databases">
        <authorList>
            <person name="Cucini C."/>
            <person name="Frati F."/>
        </authorList>
    </citation>
    <scope>NUCLEOTIDE SEQUENCE [LARGE SCALE GENOMIC DNA]</scope>
</reference>
<organism evidence="8 9">
    <name type="scientific">Orchesella dallaii</name>
    <dbReference type="NCBI Taxonomy" id="48710"/>
    <lineage>
        <taxon>Eukaryota</taxon>
        <taxon>Metazoa</taxon>
        <taxon>Ecdysozoa</taxon>
        <taxon>Arthropoda</taxon>
        <taxon>Hexapoda</taxon>
        <taxon>Collembola</taxon>
        <taxon>Entomobryomorpha</taxon>
        <taxon>Entomobryoidea</taxon>
        <taxon>Orchesellidae</taxon>
        <taxon>Orchesellinae</taxon>
        <taxon>Orchesella</taxon>
    </lineage>
</organism>
<gene>
    <name evidence="8" type="ORF">ODALV1_LOCUS3245</name>
</gene>
<evidence type="ECO:0000256" key="3">
    <source>
        <dbReference type="ARBA" id="ARBA00022833"/>
    </source>
</evidence>
<name>A0ABP1PSI1_9HEXA</name>
<dbReference type="InterPro" id="IPR048365">
    <property type="entry name" value="TNP-like_RNaseH_N"/>
</dbReference>
<proteinExistence type="predicted"/>
<feature type="domain" description="THAP-type" evidence="7">
    <location>
        <begin position="12"/>
        <end position="102"/>
    </location>
</feature>
<comment type="caution">
    <text evidence="8">The sequence shown here is derived from an EMBL/GenBank/DDBJ whole genome shotgun (WGS) entry which is preliminary data.</text>
</comment>
<evidence type="ECO:0000256" key="2">
    <source>
        <dbReference type="ARBA" id="ARBA00022771"/>
    </source>
</evidence>
<evidence type="ECO:0000256" key="6">
    <source>
        <dbReference type="SAM" id="Coils"/>
    </source>
</evidence>
<evidence type="ECO:0000256" key="4">
    <source>
        <dbReference type="ARBA" id="ARBA00023125"/>
    </source>
</evidence>
<keyword evidence="2 5" id="KW-0863">Zinc-finger</keyword>
<dbReference type="Pfam" id="PF21787">
    <property type="entry name" value="TNP-like_RNaseH_N"/>
    <property type="match status" value="1"/>
</dbReference>
<keyword evidence="1" id="KW-0479">Metal-binding</keyword>
<feature type="coiled-coil region" evidence="6">
    <location>
        <begin position="186"/>
        <end position="220"/>
    </location>
</feature>
<evidence type="ECO:0000313" key="8">
    <source>
        <dbReference type="EMBL" id="CAL8075658.1"/>
    </source>
</evidence>
<dbReference type="SUPFAM" id="SSF57716">
    <property type="entry name" value="Glucocorticoid receptor-like (DNA-binding domain)"/>
    <property type="match status" value="1"/>
</dbReference>
<dbReference type="EMBL" id="CAXLJM020000008">
    <property type="protein sequence ID" value="CAL8075658.1"/>
    <property type="molecule type" value="Genomic_DNA"/>
</dbReference>
<dbReference type="SMART" id="SM00980">
    <property type="entry name" value="THAP"/>
    <property type="match status" value="1"/>
</dbReference>